<name>A0A3A9KEM2_9BACI</name>
<dbReference type="AlphaFoldDB" id="A0A3A9KEM2"/>
<dbReference type="Gene3D" id="3.20.20.140">
    <property type="entry name" value="Metal-dependent hydrolases"/>
    <property type="match status" value="1"/>
</dbReference>
<gene>
    <name evidence="1" type="ORF">CR203_06185</name>
</gene>
<proteinExistence type="predicted"/>
<dbReference type="OrthoDB" id="9802809at2"/>
<dbReference type="RefSeq" id="WP_110938421.1">
    <property type="nucleotide sequence ID" value="NZ_KZ614147.1"/>
</dbReference>
<sequence>MTAKSVELLKGAYDLHVHSGPDVVGRKLDDLEMAERLEKVGMKGYGIKSHYFCTAERAKLVNKVYPNVNPIGAIALNNSVGGLNPLAVELAARDGAKIVWMPTVDATNEQEYFKKGNHKKLPFWAKLQKELMEQGKTQSSISILEGNQLKKEAIDVLDVIKNHDLILATGHLGKDETFALVKAASEMMIRKIVITHPNFPSTRYTKEEQKELTNLGAYLEFCFTTPHSEKTTWREVYEEIKFSGAENCILSTDLGQPAGVFPDEGLQMFVDNLLENGFNEDEIRQMTVKNTTFLVEG</sequence>
<dbReference type="SUPFAM" id="SSF51556">
    <property type="entry name" value="Metallo-dependent hydrolases"/>
    <property type="match status" value="1"/>
</dbReference>
<accession>A0A3A9KEM2</accession>
<dbReference type="InterPro" id="IPR046249">
    <property type="entry name" value="DUF6282"/>
</dbReference>
<reference evidence="1 2" key="1">
    <citation type="submission" date="2017-10" db="EMBL/GenBank/DDBJ databases">
        <title>Bacillus sp. nov., a halophilic bacterium isolated from a Keqin Lake.</title>
        <authorList>
            <person name="Wang H."/>
        </authorList>
    </citation>
    <scope>NUCLEOTIDE SEQUENCE [LARGE SCALE GENOMIC DNA]</scope>
    <source>
        <strain evidence="1 2">KCTC 13187</strain>
    </source>
</reference>
<dbReference type="EMBL" id="PDOE01000002">
    <property type="protein sequence ID" value="RKL68083.1"/>
    <property type="molecule type" value="Genomic_DNA"/>
</dbReference>
<dbReference type="InterPro" id="IPR032466">
    <property type="entry name" value="Metal_Hydrolase"/>
</dbReference>
<comment type="caution">
    <text evidence="1">The sequence shown here is derived from an EMBL/GenBank/DDBJ whole genome shotgun (WGS) entry which is preliminary data.</text>
</comment>
<protein>
    <submittedName>
        <fullName evidence="1">Cytosolic protein</fullName>
    </submittedName>
</protein>
<dbReference type="Proteomes" id="UP000281498">
    <property type="component" value="Unassembled WGS sequence"/>
</dbReference>
<keyword evidence="2" id="KW-1185">Reference proteome</keyword>
<organism evidence="1 2">
    <name type="scientific">Salipaludibacillus neizhouensis</name>
    <dbReference type="NCBI Taxonomy" id="885475"/>
    <lineage>
        <taxon>Bacteria</taxon>
        <taxon>Bacillati</taxon>
        <taxon>Bacillota</taxon>
        <taxon>Bacilli</taxon>
        <taxon>Bacillales</taxon>
        <taxon>Bacillaceae</taxon>
    </lineage>
</organism>
<dbReference type="Pfam" id="PF19799">
    <property type="entry name" value="DUF6282"/>
    <property type="match status" value="1"/>
</dbReference>
<evidence type="ECO:0000313" key="2">
    <source>
        <dbReference type="Proteomes" id="UP000281498"/>
    </source>
</evidence>
<evidence type="ECO:0000313" key="1">
    <source>
        <dbReference type="EMBL" id="RKL68083.1"/>
    </source>
</evidence>